<evidence type="ECO:0000313" key="2">
    <source>
        <dbReference type="Proteomes" id="UP000004478"/>
    </source>
</evidence>
<name>K1KYK7_CECL9</name>
<reference evidence="1 2" key="1">
    <citation type="journal article" date="2012" name="J. Bacteriol.">
        <title>Draft Genome Sequence of Cecembia lonarensis Strain LW9T, Isolated from Lonar Lake, a Haloalkaline Lake in India.</title>
        <authorList>
            <person name="Shivaji S."/>
            <person name="Ara S."/>
            <person name="Singh A."/>
            <person name="Pinnaka A.K."/>
        </authorList>
    </citation>
    <scope>NUCLEOTIDE SEQUENCE [LARGE SCALE GENOMIC DNA]</scope>
    <source>
        <strain evidence="1 2">LW9</strain>
    </source>
</reference>
<organism evidence="1 2">
    <name type="scientific">Cecembia lonarensis (strain CCUG 58316 / KCTC 22772 / LW9)</name>
    <dbReference type="NCBI Taxonomy" id="1225176"/>
    <lineage>
        <taxon>Bacteria</taxon>
        <taxon>Pseudomonadati</taxon>
        <taxon>Bacteroidota</taxon>
        <taxon>Cytophagia</taxon>
        <taxon>Cytophagales</taxon>
        <taxon>Cyclobacteriaceae</taxon>
        <taxon>Cecembia</taxon>
    </lineage>
</organism>
<keyword evidence="2" id="KW-1185">Reference proteome</keyword>
<proteinExistence type="predicted"/>
<evidence type="ECO:0000313" key="1">
    <source>
        <dbReference type="EMBL" id="EKB47586.1"/>
    </source>
</evidence>
<dbReference type="RefSeq" id="WP_009186830.1">
    <property type="nucleotide sequence ID" value="NZ_AMGM01000110.1"/>
</dbReference>
<accession>K1KYK7</accession>
<gene>
    <name evidence="1" type="ORF">B879_03809</name>
</gene>
<protein>
    <submittedName>
        <fullName evidence="1">Uncharacterized protein</fullName>
    </submittedName>
</protein>
<dbReference type="AlphaFoldDB" id="K1KYK7"/>
<dbReference type="Proteomes" id="UP000004478">
    <property type="component" value="Unassembled WGS sequence"/>
</dbReference>
<dbReference type="EMBL" id="AMGM01000110">
    <property type="protein sequence ID" value="EKB47586.1"/>
    <property type="molecule type" value="Genomic_DNA"/>
</dbReference>
<comment type="caution">
    <text evidence="1">The sequence shown here is derived from an EMBL/GenBank/DDBJ whole genome shotgun (WGS) entry which is preliminary data.</text>
</comment>
<sequence>METLLVKVDNKKNSSFLRKLLLKFNFVVEVKTTASSEPYTLPEMVNVAGRLHSYADPSKKNSEKAVWEQVIQEKHGTP</sequence>